<dbReference type="EMBL" id="ML213516">
    <property type="protein sequence ID" value="TFK49436.1"/>
    <property type="molecule type" value="Genomic_DNA"/>
</dbReference>
<protein>
    <submittedName>
        <fullName evidence="1">Uncharacterized protein</fullName>
    </submittedName>
</protein>
<dbReference type="Gene3D" id="3.80.10.10">
    <property type="entry name" value="Ribonuclease Inhibitor"/>
    <property type="match status" value="1"/>
</dbReference>
<dbReference type="SUPFAM" id="SSF52047">
    <property type="entry name" value="RNI-like"/>
    <property type="match status" value="1"/>
</dbReference>
<dbReference type="Gene3D" id="1.20.1280.50">
    <property type="match status" value="1"/>
</dbReference>
<dbReference type="STRING" id="5364.A0A5C3MZ18"/>
<dbReference type="Proteomes" id="UP000305948">
    <property type="component" value="Unassembled WGS sequence"/>
</dbReference>
<organism evidence="1 2">
    <name type="scientific">Heliocybe sulcata</name>
    <dbReference type="NCBI Taxonomy" id="5364"/>
    <lineage>
        <taxon>Eukaryota</taxon>
        <taxon>Fungi</taxon>
        <taxon>Dikarya</taxon>
        <taxon>Basidiomycota</taxon>
        <taxon>Agaricomycotina</taxon>
        <taxon>Agaricomycetes</taxon>
        <taxon>Gloeophyllales</taxon>
        <taxon>Gloeophyllaceae</taxon>
        <taxon>Heliocybe</taxon>
    </lineage>
</organism>
<keyword evidence="2" id="KW-1185">Reference proteome</keyword>
<dbReference type="InterPro" id="IPR032675">
    <property type="entry name" value="LRR_dom_sf"/>
</dbReference>
<name>A0A5C3MZ18_9AGAM</name>
<evidence type="ECO:0000313" key="2">
    <source>
        <dbReference type="Proteomes" id="UP000305948"/>
    </source>
</evidence>
<reference evidence="1 2" key="1">
    <citation type="journal article" date="2019" name="Nat. Ecol. Evol.">
        <title>Megaphylogeny resolves global patterns of mushroom evolution.</title>
        <authorList>
            <person name="Varga T."/>
            <person name="Krizsan K."/>
            <person name="Foldi C."/>
            <person name="Dima B."/>
            <person name="Sanchez-Garcia M."/>
            <person name="Sanchez-Ramirez S."/>
            <person name="Szollosi G.J."/>
            <person name="Szarkandi J.G."/>
            <person name="Papp V."/>
            <person name="Albert L."/>
            <person name="Andreopoulos W."/>
            <person name="Angelini C."/>
            <person name="Antonin V."/>
            <person name="Barry K.W."/>
            <person name="Bougher N.L."/>
            <person name="Buchanan P."/>
            <person name="Buyck B."/>
            <person name="Bense V."/>
            <person name="Catcheside P."/>
            <person name="Chovatia M."/>
            <person name="Cooper J."/>
            <person name="Damon W."/>
            <person name="Desjardin D."/>
            <person name="Finy P."/>
            <person name="Geml J."/>
            <person name="Haridas S."/>
            <person name="Hughes K."/>
            <person name="Justo A."/>
            <person name="Karasinski D."/>
            <person name="Kautmanova I."/>
            <person name="Kiss B."/>
            <person name="Kocsube S."/>
            <person name="Kotiranta H."/>
            <person name="LaButti K.M."/>
            <person name="Lechner B.E."/>
            <person name="Liimatainen K."/>
            <person name="Lipzen A."/>
            <person name="Lukacs Z."/>
            <person name="Mihaltcheva S."/>
            <person name="Morgado L.N."/>
            <person name="Niskanen T."/>
            <person name="Noordeloos M.E."/>
            <person name="Ohm R.A."/>
            <person name="Ortiz-Santana B."/>
            <person name="Ovrebo C."/>
            <person name="Racz N."/>
            <person name="Riley R."/>
            <person name="Savchenko A."/>
            <person name="Shiryaev A."/>
            <person name="Soop K."/>
            <person name="Spirin V."/>
            <person name="Szebenyi C."/>
            <person name="Tomsovsky M."/>
            <person name="Tulloss R.E."/>
            <person name="Uehling J."/>
            <person name="Grigoriev I.V."/>
            <person name="Vagvolgyi C."/>
            <person name="Papp T."/>
            <person name="Martin F.M."/>
            <person name="Miettinen O."/>
            <person name="Hibbett D.S."/>
            <person name="Nagy L.G."/>
        </authorList>
    </citation>
    <scope>NUCLEOTIDE SEQUENCE [LARGE SCALE GENOMIC DNA]</scope>
    <source>
        <strain evidence="1 2">OMC1185</strain>
    </source>
</reference>
<sequence>MESPGTVEDTDMRDRVQAPIDRLPNELTLEIWSYNISHRNTWRIVPFIVDMSWVSRRWRAVALNAPELWSDIYLSFWNRKVGVVEAQLQRSKDLLLSITVDLNFKRPPSKRAHLLPTCVSELRQIMPLLRAQLPRWRSLDVTIHSWTLNGNPSGHNQAYYDIILRPLSQAAAPKLESLSVQYVCDLNNVLIFDGGMPSLSSLTLCRSIDIGLCHLARVNSLALHDSLGRIPLGEFHRIVDACPSLRHLSLNGACVHFPPGYLELPVLELPGLITLSLTAVPLFNDWITRRKQGILHSLSLPNLRTLYLCACPLDILPHSSTSPYPSLEKLHVAVDENGTRSVRRPGFRKILSRFPSINILSSDSDSLLQALVWDKGAPDAVCPSLHTLIWTSASAIDNSADLLRVARRRRLKAGHPLVELHVTHPAYRSMAPSVLKQLREVVKLQIRN</sequence>
<evidence type="ECO:0000313" key="1">
    <source>
        <dbReference type="EMBL" id="TFK49436.1"/>
    </source>
</evidence>
<accession>A0A5C3MZ18</accession>
<proteinExistence type="predicted"/>
<gene>
    <name evidence="1" type="ORF">OE88DRAFT_1737048</name>
</gene>
<dbReference type="OrthoDB" id="3225069at2759"/>
<dbReference type="AlphaFoldDB" id="A0A5C3MZ18"/>